<dbReference type="AlphaFoldDB" id="A0A9P7W159"/>
<feature type="non-terminal residue" evidence="1">
    <location>
        <position position="1"/>
    </location>
</feature>
<comment type="caution">
    <text evidence="1">The sequence shown here is derived from an EMBL/GenBank/DDBJ whole genome shotgun (WGS) entry which is preliminary data.</text>
</comment>
<evidence type="ECO:0008006" key="3">
    <source>
        <dbReference type="Google" id="ProtNLM"/>
    </source>
</evidence>
<dbReference type="EMBL" id="MU250526">
    <property type="protein sequence ID" value="KAG7450823.1"/>
    <property type="molecule type" value="Genomic_DNA"/>
</dbReference>
<dbReference type="Proteomes" id="UP000812287">
    <property type="component" value="Unassembled WGS sequence"/>
</dbReference>
<gene>
    <name evidence="1" type="ORF">BT62DRAFT_884572</name>
</gene>
<dbReference type="RefSeq" id="XP_043044323.1">
    <property type="nucleotide sequence ID" value="XM_043182798.1"/>
</dbReference>
<reference evidence="1" key="1">
    <citation type="submission" date="2020-11" db="EMBL/GenBank/DDBJ databases">
        <title>Adaptations for nitrogen fixation in a non-lichenized fungal sporocarp promotes dispersal by wood-feeding termites.</title>
        <authorList>
            <consortium name="DOE Joint Genome Institute"/>
            <person name="Koch R.A."/>
            <person name="Yoon G."/>
            <person name="Arayal U."/>
            <person name="Lail K."/>
            <person name="Amirebrahimi M."/>
            <person name="Labutti K."/>
            <person name="Lipzen A."/>
            <person name="Riley R."/>
            <person name="Barry K."/>
            <person name="Henrissat B."/>
            <person name="Grigoriev I.V."/>
            <person name="Herr J.R."/>
            <person name="Aime M.C."/>
        </authorList>
    </citation>
    <scope>NUCLEOTIDE SEQUENCE</scope>
    <source>
        <strain evidence="1">MCA 3950</strain>
    </source>
</reference>
<accession>A0A9P7W159</accession>
<dbReference type="GeneID" id="66105095"/>
<sequence length="159" mass="17828">GYVDGTILCMPTAQVTTGTTLTTTPLPLDSTPSYDEWKFCDSHVCSHIILNVSDSIGLGFKVMKTVKEAWDSIIDTYTVQNNMALSEAQQILQNIKYTEGTNMNAHIQNLFMKYTAVDNLSETRQELTDKDFRGIIICSFSQWKLTLNCIFSIPVQDVS</sequence>
<name>A0A9P7W159_9AGAR</name>
<protein>
    <recommendedName>
        <fullName evidence="3">UBN2 domain-containing protein</fullName>
    </recommendedName>
</protein>
<keyword evidence="2" id="KW-1185">Reference proteome</keyword>
<dbReference type="OrthoDB" id="3054003at2759"/>
<dbReference type="Pfam" id="PF14223">
    <property type="entry name" value="Retrotran_gag_2"/>
    <property type="match status" value="1"/>
</dbReference>
<organism evidence="1 2">
    <name type="scientific">Guyanagaster necrorhizus</name>
    <dbReference type="NCBI Taxonomy" id="856835"/>
    <lineage>
        <taxon>Eukaryota</taxon>
        <taxon>Fungi</taxon>
        <taxon>Dikarya</taxon>
        <taxon>Basidiomycota</taxon>
        <taxon>Agaricomycotina</taxon>
        <taxon>Agaricomycetes</taxon>
        <taxon>Agaricomycetidae</taxon>
        <taxon>Agaricales</taxon>
        <taxon>Marasmiineae</taxon>
        <taxon>Physalacriaceae</taxon>
        <taxon>Guyanagaster</taxon>
    </lineage>
</organism>
<evidence type="ECO:0000313" key="2">
    <source>
        <dbReference type="Proteomes" id="UP000812287"/>
    </source>
</evidence>
<proteinExistence type="predicted"/>
<evidence type="ECO:0000313" key="1">
    <source>
        <dbReference type="EMBL" id="KAG7450823.1"/>
    </source>
</evidence>